<organism evidence="7 8">
    <name type="scientific">Candida glabrata</name>
    <name type="common">Yeast</name>
    <name type="synonym">Torulopsis glabrata</name>
    <dbReference type="NCBI Taxonomy" id="5478"/>
    <lineage>
        <taxon>Eukaryota</taxon>
        <taxon>Fungi</taxon>
        <taxon>Dikarya</taxon>
        <taxon>Ascomycota</taxon>
        <taxon>Saccharomycotina</taxon>
        <taxon>Saccharomycetes</taxon>
        <taxon>Saccharomycetales</taxon>
        <taxon>Saccharomycetaceae</taxon>
        <taxon>Nakaseomyces</taxon>
    </lineage>
</organism>
<evidence type="ECO:0000256" key="3">
    <source>
        <dbReference type="ARBA" id="ARBA00023242"/>
    </source>
</evidence>
<evidence type="ECO:0000313" key="8">
    <source>
        <dbReference type="Proteomes" id="UP000054886"/>
    </source>
</evidence>
<evidence type="ECO:0000256" key="2">
    <source>
        <dbReference type="ARBA" id="ARBA00008576"/>
    </source>
</evidence>
<dbReference type="GO" id="GO:0000398">
    <property type="term" value="P:mRNA splicing, via spliceosome"/>
    <property type="evidence" value="ECO:0007669"/>
    <property type="project" value="UniProtKB-UniRule"/>
</dbReference>
<dbReference type="PANTHER" id="PTHR15818">
    <property type="entry name" value="G PATCH AND KOW-CONTAINING"/>
    <property type="match status" value="1"/>
</dbReference>
<dbReference type="VEuPathDB" id="FungiDB:CAGL0K09504g"/>
<keyword evidence="4" id="KW-0507">mRNA processing</keyword>
<name>A0A0W0DE33_CANGB</name>
<dbReference type="PANTHER" id="PTHR15818:SF2">
    <property type="entry name" value="G-PATCH DOMAIN AND KOW MOTIFS-CONTAINING PROTEIN"/>
    <property type="match status" value="1"/>
</dbReference>
<dbReference type="OrthoDB" id="5577072at2759"/>
<dbReference type="VEuPathDB" id="FungiDB:GVI51_K09339"/>
<accession>A0A0W0DE33</accession>
<dbReference type="Proteomes" id="UP000054886">
    <property type="component" value="Unassembled WGS sequence"/>
</dbReference>
<dbReference type="VEuPathDB" id="FungiDB:B1J91_K09504g"/>
<feature type="domain" description="Spp2/MOS2 G-patch" evidence="6">
    <location>
        <begin position="86"/>
        <end position="145"/>
    </location>
</feature>
<dbReference type="InterPro" id="IPR045166">
    <property type="entry name" value="Spp2-like"/>
</dbReference>
<keyword evidence="4" id="KW-0747">Spliceosome</keyword>
<comment type="subcellular location">
    <subcellularLocation>
        <location evidence="1 4">Nucleus</location>
    </subcellularLocation>
</comment>
<sequence length="169" mass="18988">MFSLKLGKNKKKKKVPKGDSELFGSEASVDDKVSLTQYNYADEREKEKPKKRKIELATAESETIALKRAKNNIGDDSIVQELEALPEKVEDKEYEEMPVEEFGAAMLRGMGWTDENELEGSKSHSKKLPHEQIHPEGLGIGAKSQEMSNPVSVKDLVNDFMPVKKVPKQ</sequence>
<dbReference type="EMBL" id="LLZZ01000124">
    <property type="protein sequence ID" value="KTB02531.1"/>
    <property type="molecule type" value="Genomic_DNA"/>
</dbReference>
<gene>
    <name evidence="7" type="ORF">AO440_003651</name>
</gene>
<comment type="function">
    <text evidence="4">Involved in spliceosome maturation and the first step of pre-mRNA splicing.</text>
</comment>
<dbReference type="AlphaFoldDB" id="A0A0W0DE33"/>
<comment type="similarity">
    <text evidence="2 4">Belongs to the SPP2 family.</text>
</comment>
<dbReference type="Pfam" id="PF12656">
    <property type="entry name" value="G-patch_2"/>
    <property type="match status" value="1"/>
</dbReference>
<dbReference type="GO" id="GO:0005681">
    <property type="term" value="C:spliceosomal complex"/>
    <property type="evidence" value="ECO:0007669"/>
    <property type="project" value="UniProtKB-UniRule"/>
</dbReference>
<keyword evidence="4" id="KW-0508">mRNA splicing</keyword>
<keyword evidence="3 4" id="KW-0539">Nucleus</keyword>
<feature type="region of interest" description="Disordered" evidence="5">
    <location>
        <begin position="1"/>
        <end position="26"/>
    </location>
</feature>
<evidence type="ECO:0000256" key="5">
    <source>
        <dbReference type="SAM" id="MobiDB-lite"/>
    </source>
</evidence>
<evidence type="ECO:0000313" key="7">
    <source>
        <dbReference type="EMBL" id="KTB02531.1"/>
    </source>
</evidence>
<evidence type="ECO:0000256" key="1">
    <source>
        <dbReference type="ARBA" id="ARBA00004123"/>
    </source>
</evidence>
<protein>
    <recommendedName>
        <fullName evidence="4">Pre-mRNA-splicing factor</fullName>
    </recommendedName>
</protein>
<dbReference type="InterPro" id="IPR026822">
    <property type="entry name" value="Spp2/MOS2_G-patch"/>
</dbReference>
<evidence type="ECO:0000256" key="4">
    <source>
        <dbReference type="RuleBase" id="RU369096"/>
    </source>
</evidence>
<evidence type="ECO:0000259" key="6">
    <source>
        <dbReference type="Pfam" id="PF12656"/>
    </source>
</evidence>
<comment type="caution">
    <text evidence="7">The sequence shown here is derived from an EMBL/GenBank/DDBJ whole genome shotgun (WGS) entry which is preliminary data.</text>
</comment>
<reference evidence="7 8" key="1">
    <citation type="submission" date="2015-10" db="EMBL/GenBank/DDBJ databases">
        <title>Draft genomes sequences of Candida glabrata isolates 1A, 1B, 2A, 2B, 3A and 3B.</title>
        <authorList>
            <person name="Haavelsrud O.E."/>
            <person name="Gaustad P."/>
        </authorList>
    </citation>
    <scope>NUCLEOTIDE SEQUENCE [LARGE SCALE GENOMIC DNA]</scope>
    <source>
        <strain evidence="7">910700640</strain>
    </source>
</reference>
<dbReference type="VEuPathDB" id="FungiDB:GWK60_K09295"/>
<proteinExistence type="inferred from homology"/>